<gene>
    <name evidence="3" type="ORF">GFB49_10765</name>
</gene>
<name>A0A843YD40_9RHOB</name>
<organism evidence="3 4">
    <name type="scientific">Tritonibacter litoralis</name>
    <dbReference type="NCBI Taxonomy" id="2662264"/>
    <lineage>
        <taxon>Bacteria</taxon>
        <taxon>Pseudomonadati</taxon>
        <taxon>Pseudomonadota</taxon>
        <taxon>Alphaproteobacteria</taxon>
        <taxon>Rhodobacterales</taxon>
        <taxon>Paracoccaceae</taxon>
        <taxon>Tritonibacter</taxon>
    </lineage>
</organism>
<dbReference type="RefSeq" id="WP_153215867.1">
    <property type="nucleotide sequence ID" value="NZ_WIBF01000005.1"/>
</dbReference>
<dbReference type="InterPro" id="IPR013096">
    <property type="entry name" value="Cupin_2"/>
</dbReference>
<dbReference type="EMBL" id="WIBF01000005">
    <property type="protein sequence ID" value="MQQ08936.1"/>
    <property type="molecule type" value="Genomic_DNA"/>
</dbReference>
<reference evidence="3 4" key="1">
    <citation type="submission" date="2019-10" db="EMBL/GenBank/DDBJ databases">
        <title>Epibacterium sp. nov., isolated from seawater.</title>
        <authorList>
            <person name="Zhang X."/>
            <person name="Li N."/>
        </authorList>
    </citation>
    <scope>NUCLEOTIDE SEQUENCE [LARGE SCALE GENOMIC DNA]</scope>
    <source>
        <strain evidence="3 4">SM1979</strain>
    </source>
</reference>
<evidence type="ECO:0000256" key="1">
    <source>
        <dbReference type="SAM" id="SignalP"/>
    </source>
</evidence>
<evidence type="ECO:0000313" key="4">
    <source>
        <dbReference type="Proteomes" id="UP000444174"/>
    </source>
</evidence>
<accession>A0A843YD40</accession>
<proteinExistence type="predicted"/>
<comment type="caution">
    <text evidence="3">The sequence shown here is derived from an EMBL/GenBank/DDBJ whole genome shotgun (WGS) entry which is preliminary data.</text>
</comment>
<dbReference type="Pfam" id="PF07883">
    <property type="entry name" value="Cupin_2"/>
    <property type="match status" value="1"/>
</dbReference>
<feature type="domain" description="Cupin type-2" evidence="2">
    <location>
        <begin position="64"/>
        <end position="128"/>
    </location>
</feature>
<dbReference type="Proteomes" id="UP000444174">
    <property type="component" value="Unassembled WGS sequence"/>
</dbReference>
<dbReference type="CDD" id="cd02208">
    <property type="entry name" value="cupin_RmlC-like"/>
    <property type="match status" value="1"/>
</dbReference>
<sequence>MTKFFPAVAGAAAAVLMSATVTLAHDGHKAPTEHKGVSVFGKDALELGAQIPAMEGFQVRVRQVKVEPGGIVANHDHSTRPGAYYVISGDGVTEHRGNEKFNVPAGTAVLESQDVDHWISNDGGEAHFFVFDIVPVEN</sequence>
<keyword evidence="4" id="KW-1185">Reference proteome</keyword>
<keyword evidence="1" id="KW-0732">Signal</keyword>
<dbReference type="SUPFAM" id="SSF51182">
    <property type="entry name" value="RmlC-like cupins"/>
    <property type="match status" value="1"/>
</dbReference>
<feature type="chain" id="PRO_5032273206" evidence="1">
    <location>
        <begin position="25"/>
        <end position="138"/>
    </location>
</feature>
<feature type="signal peptide" evidence="1">
    <location>
        <begin position="1"/>
        <end position="24"/>
    </location>
</feature>
<protein>
    <submittedName>
        <fullName evidence="3">Cupin domain-containing protein</fullName>
    </submittedName>
</protein>
<dbReference type="InterPro" id="IPR014710">
    <property type="entry name" value="RmlC-like_jellyroll"/>
</dbReference>
<dbReference type="Gene3D" id="2.60.120.10">
    <property type="entry name" value="Jelly Rolls"/>
    <property type="match status" value="1"/>
</dbReference>
<evidence type="ECO:0000259" key="2">
    <source>
        <dbReference type="Pfam" id="PF07883"/>
    </source>
</evidence>
<dbReference type="AlphaFoldDB" id="A0A843YD40"/>
<evidence type="ECO:0000313" key="3">
    <source>
        <dbReference type="EMBL" id="MQQ08936.1"/>
    </source>
</evidence>
<dbReference type="InterPro" id="IPR011051">
    <property type="entry name" value="RmlC_Cupin_sf"/>
</dbReference>